<evidence type="ECO:0000313" key="2">
    <source>
        <dbReference type="EMBL" id="NXX97463.1"/>
    </source>
</evidence>
<dbReference type="PANTHER" id="PTHR16520">
    <property type="entry name" value="KINETOCHORE SCAFFOLD 1"/>
    <property type="match status" value="1"/>
</dbReference>
<feature type="non-terminal residue" evidence="2">
    <location>
        <position position="1"/>
    </location>
</feature>
<accession>A0A852M0J3</accession>
<feature type="non-terminal residue" evidence="2">
    <location>
        <position position="419"/>
    </location>
</feature>
<dbReference type="GO" id="GO:0034501">
    <property type="term" value="P:protein localization to kinetochore"/>
    <property type="evidence" value="ECO:0007669"/>
    <property type="project" value="InterPro"/>
</dbReference>
<gene>
    <name evidence="2" type="primary">Knl1_1</name>
    <name evidence="2" type="ORF">CENBEN_R13587</name>
</gene>
<feature type="region of interest" description="Disordered" evidence="1">
    <location>
        <begin position="240"/>
        <end position="317"/>
    </location>
</feature>
<sequence length="419" mass="45520">TGMNTLLHAPIQASAPQTEWHDMDNGTQRNRHDTTLLFSEENEMDMTASHTAVITRNQADDGEKIDVTSFLMGLNSGKADTAKEFPFSSDPANRSCPSLGQKEDAATVKKIDFNEFLVSLKANEKAPNPIEGPEKENIFFVPSQVAGDMARPLPQVVCSHEPQDTCNVTKVFRGHDDGMEMTKCQASDVKMARAMPAIPGSVSSETVFRDDKTVGFSTCDDMEMTGNYRDIIYKDRAKEMSSWQSSERQERPHSGEAAHKVLPTCVGSERDFSDGRAGSSEEALQNPHAVDGRRLQGAPGPLTASLPAPPKGRSQVPPFSEKSFVFPSGENMDLTGSCGAMVPDHNINPVLPERKAVPAFMIQGDAKMMSLNTGDDRGAVPAAPANKTIVFAPNQDDMEMTVSHTTAVNNNVKGFENQE</sequence>
<dbReference type="InterPro" id="IPR043651">
    <property type="entry name" value="KNL1_MELT_rpt"/>
</dbReference>
<dbReference type="EMBL" id="WBNK01001459">
    <property type="protein sequence ID" value="NXX97463.1"/>
    <property type="molecule type" value="Genomic_DNA"/>
</dbReference>
<keyword evidence="3" id="KW-1185">Reference proteome</keyword>
<dbReference type="Proteomes" id="UP000632886">
    <property type="component" value="Unassembled WGS sequence"/>
</dbReference>
<evidence type="ECO:0000313" key="3">
    <source>
        <dbReference type="Proteomes" id="UP000632886"/>
    </source>
</evidence>
<evidence type="ECO:0000256" key="1">
    <source>
        <dbReference type="SAM" id="MobiDB-lite"/>
    </source>
</evidence>
<dbReference type="GO" id="GO:0008608">
    <property type="term" value="P:attachment of spindle microtubules to kinetochore"/>
    <property type="evidence" value="ECO:0007669"/>
    <property type="project" value="InterPro"/>
</dbReference>
<proteinExistence type="predicted"/>
<dbReference type="PANTHER" id="PTHR16520:SF3">
    <property type="entry name" value="KINETOCHORE SCAFFOLD 1"/>
    <property type="match status" value="1"/>
</dbReference>
<comment type="caution">
    <text evidence="2">The sequence shown here is derived from an EMBL/GenBank/DDBJ whole genome shotgun (WGS) entry which is preliminary data.</text>
</comment>
<dbReference type="GO" id="GO:0051301">
    <property type="term" value="P:cell division"/>
    <property type="evidence" value="ECO:0007669"/>
    <property type="project" value="InterPro"/>
</dbReference>
<dbReference type="Pfam" id="PF19221">
    <property type="entry name" value="MELT"/>
    <property type="match status" value="5"/>
</dbReference>
<protein>
    <submittedName>
        <fullName evidence="2">KNL1 protein</fullName>
    </submittedName>
</protein>
<name>A0A852M0J3_9AVES</name>
<reference evidence="2 3" key="1">
    <citation type="submission" date="2020-02" db="EMBL/GenBank/DDBJ databases">
        <title>Bird 10,000 Genomes (B10K) Project - Family phase.</title>
        <authorList>
            <person name="Zhang G."/>
        </authorList>
    </citation>
    <scope>NUCLEOTIDE SEQUENCE [LARGE SCALE GENOMIC DNA]</scope>
    <source>
        <strain evidence="2">B10K-DU-017-21</strain>
    </source>
</reference>
<dbReference type="GO" id="GO:0005634">
    <property type="term" value="C:nucleus"/>
    <property type="evidence" value="ECO:0007669"/>
    <property type="project" value="TreeGrafter"/>
</dbReference>
<feature type="compositionally biased region" description="Basic and acidic residues" evidence="1">
    <location>
        <begin position="247"/>
        <end position="259"/>
    </location>
</feature>
<dbReference type="AlphaFoldDB" id="A0A852M0J3"/>
<dbReference type="InterPro" id="IPR037388">
    <property type="entry name" value="Blinkin"/>
</dbReference>
<organism evidence="2 3">
    <name type="scientific">Centropus bengalensis</name>
    <name type="common">lesser coucal</name>
    <dbReference type="NCBI Taxonomy" id="1463675"/>
    <lineage>
        <taxon>Eukaryota</taxon>
        <taxon>Metazoa</taxon>
        <taxon>Chordata</taxon>
        <taxon>Craniata</taxon>
        <taxon>Vertebrata</taxon>
        <taxon>Euteleostomi</taxon>
        <taxon>Archelosauria</taxon>
        <taxon>Archosauria</taxon>
        <taxon>Dinosauria</taxon>
        <taxon>Saurischia</taxon>
        <taxon>Theropoda</taxon>
        <taxon>Coelurosauria</taxon>
        <taxon>Aves</taxon>
        <taxon>Neognathae</taxon>
        <taxon>Neoaves</taxon>
        <taxon>Otidimorphae</taxon>
        <taxon>Cuculiformes</taxon>
        <taxon>Centropidae</taxon>
        <taxon>Centropus</taxon>
    </lineage>
</organism>